<proteinExistence type="predicted"/>
<feature type="compositionally biased region" description="Polar residues" evidence="1">
    <location>
        <begin position="10"/>
        <end position="19"/>
    </location>
</feature>
<feature type="compositionally biased region" description="Low complexity" evidence="1">
    <location>
        <begin position="208"/>
        <end position="219"/>
    </location>
</feature>
<protein>
    <submittedName>
        <fullName evidence="2">Uncharacterized protein</fullName>
    </submittedName>
</protein>
<feature type="compositionally biased region" description="Gly residues" evidence="1">
    <location>
        <begin position="131"/>
        <end position="141"/>
    </location>
</feature>
<accession>A0AAD9ME43</accession>
<organism evidence="2 3">
    <name type="scientific">Phyllachora maydis</name>
    <dbReference type="NCBI Taxonomy" id="1825666"/>
    <lineage>
        <taxon>Eukaryota</taxon>
        <taxon>Fungi</taxon>
        <taxon>Dikarya</taxon>
        <taxon>Ascomycota</taxon>
        <taxon>Pezizomycotina</taxon>
        <taxon>Sordariomycetes</taxon>
        <taxon>Sordariomycetidae</taxon>
        <taxon>Phyllachorales</taxon>
        <taxon>Phyllachoraceae</taxon>
        <taxon>Phyllachora</taxon>
    </lineage>
</organism>
<feature type="compositionally biased region" description="Low complexity" evidence="1">
    <location>
        <begin position="20"/>
        <end position="34"/>
    </location>
</feature>
<gene>
    <name evidence="2" type="ORF">P8C59_006033</name>
</gene>
<name>A0AAD9ME43_9PEZI</name>
<feature type="compositionally biased region" description="Polar residues" evidence="1">
    <location>
        <begin position="167"/>
        <end position="176"/>
    </location>
</feature>
<dbReference type="AlphaFoldDB" id="A0AAD9ME43"/>
<evidence type="ECO:0000256" key="1">
    <source>
        <dbReference type="SAM" id="MobiDB-lite"/>
    </source>
</evidence>
<feature type="region of interest" description="Disordered" evidence="1">
    <location>
        <begin position="1"/>
        <end position="34"/>
    </location>
</feature>
<feature type="region of interest" description="Disordered" evidence="1">
    <location>
        <begin position="371"/>
        <end position="416"/>
    </location>
</feature>
<feature type="region of interest" description="Disordered" evidence="1">
    <location>
        <begin position="103"/>
        <end position="262"/>
    </location>
</feature>
<sequence length="425" mass="42663">MSAAVVTKKPASSRNTKTLSTAATDAPPSTAVTSISADDYQTLDRRLVDKIVELAATKTRSPAKADALARVALDKVAEKKDASLARKKAVPAPIDIARTARGVASPAVRTPGVRSTSTTATATAAAAGPNGRAGRGAGRGGRPPVSARLPERVPPSPARPPRLVRSYSRTVPSSPAVSRLRAPTLGSLQPVHVVDPPRGAMPNFSGQPRHSAAAAAAPPRSSPLPSRPAPVQRRSSAAAPDTAKPPGTKKYAPNAHKPTKAYAPDALKPTARLVGDVAHAAGGLATGPTDAVAKVAGDALPGGLGRPVQGAADGVQQTLGATTQGASRTLQDTTGALGRGDVLGAVDGLTGGVGDTVGGLGKGLVSRNAITITTPNDGGPGGAGAKNAEAATQQRQTQQPPRPPPPSSSSSYPYSIARWLLTDEA</sequence>
<keyword evidence="3" id="KW-1185">Reference proteome</keyword>
<comment type="caution">
    <text evidence="2">The sequence shown here is derived from an EMBL/GenBank/DDBJ whole genome shotgun (WGS) entry which is preliminary data.</text>
</comment>
<evidence type="ECO:0000313" key="3">
    <source>
        <dbReference type="Proteomes" id="UP001217918"/>
    </source>
</evidence>
<evidence type="ECO:0000313" key="2">
    <source>
        <dbReference type="EMBL" id="KAK2071625.1"/>
    </source>
</evidence>
<feature type="compositionally biased region" description="Low complexity" evidence="1">
    <location>
        <begin position="112"/>
        <end position="130"/>
    </location>
</feature>
<dbReference type="Proteomes" id="UP001217918">
    <property type="component" value="Unassembled WGS sequence"/>
</dbReference>
<dbReference type="EMBL" id="JAQQPM010000005">
    <property type="protein sequence ID" value="KAK2071625.1"/>
    <property type="molecule type" value="Genomic_DNA"/>
</dbReference>
<reference evidence="2" key="1">
    <citation type="journal article" date="2023" name="Mol. Plant Microbe Interact.">
        <title>Elucidating the Obligate Nature and Biological Capacity of an Invasive Fungal Corn Pathogen.</title>
        <authorList>
            <person name="MacCready J.S."/>
            <person name="Roggenkamp E.M."/>
            <person name="Gdanetz K."/>
            <person name="Chilvers M.I."/>
        </authorList>
    </citation>
    <scope>NUCLEOTIDE SEQUENCE</scope>
    <source>
        <strain evidence="2">PM02</strain>
    </source>
</reference>